<evidence type="ECO:0000256" key="1">
    <source>
        <dbReference type="SAM" id="MobiDB-lite"/>
    </source>
</evidence>
<accession>X1Q9I7</accession>
<reference evidence="2" key="1">
    <citation type="journal article" date="2014" name="Front. Microbiol.">
        <title>High frequency of phylogenetically diverse reductive dehalogenase-homologous genes in deep subseafloor sedimentary metagenomes.</title>
        <authorList>
            <person name="Kawai M."/>
            <person name="Futagami T."/>
            <person name="Toyoda A."/>
            <person name="Takaki Y."/>
            <person name="Nishi S."/>
            <person name="Hori S."/>
            <person name="Arai W."/>
            <person name="Tsubouchi T."/>
            <person name="Morono Y."/>
            <person name="Uchiyama I."/>
            <person name="Ito T."/>
            <person name="Fujiyama A."/>
            <person name="Inagaki F."/>
            <person name="Takami H."/>
        </authorList>
    </citation>
    <scope>NUCLEOTIDE SEQUENCE</scope>
    <source>
        <strain evidence="2">Expedition CK06-06</strain>
    </source>
</reference>
<feature type="region of interest" description="Disordered" evidence="1">
    <location>
        <begin position="1"/>
        <end position="31"/>
    </location>
</feature>
<name>X1Q9I7_9ZZZZ</name>
<evidence type="ECO:0000313" key="2">
    <source>
        <dbReference type="EMBL" id="GAI47700.1"/>
    </source>
</evidence>
<sequence>MSKRKRPYSIKQPSLKKKPRGKEKPESTETETVVWRIGILDRDGEWGWGDVI</sequence>
<feature type="compositionally biased region" description="Basic residues" evidence="1">
    <location>
        <begin position="1"/>
        <end position="21"/>
    </location>
</feature>
<gene>
    <name evidence="2" type="ORF">S06H3_63776</name>
</gene>
<protein>
    <submittedName>
        <fullName evidence="2">Uncharacterized protein</fullName>
    </submittedName>
</protein>
<feature type="non-terminal residue" evidence="2">
    <location>
        <position position="52"/>
    </location>
</feature>
<dbReference type="AlphaFoldDB" id="X1Q9I7"/>
<comment type="caution">
    <text evidence="2">The sequence shown here is derived from an EMBL/GenBank/DDBJ whole genome shotgun (WGS) entry which is preliminary data.</text>
</comment>
<dbReference type="EMBL" id="BARV01042398">
    <property type="protein sequence ID" value="GAI47700.1"/>
    <property type="molecule type" value="Genomic_DNA"/>
</dbReference>
<organism evidence="2">
    <name type="scientific">marine sediment metagenome</name>
    <dbReference type="NCBI Taxonomy" id="412755"/>
    <lineage>
        <taxon>unclassified sequences</taxon>
        <taxon>metagenomes</taxon>
        <taxon>ecological metagenomes</taxon>
    </lineage>
</organism>
<proteinExistence type="predicted"/>